<keyword evidence="4 6" id="KW-1133">Transmembrane helix</keyword>
<dbReference type="STRING" id="410332.SAMN04488550_0960"/>
<evidence type="ECO:0000256" key="4">
    <source>
        <dbReference type="ARBA" id="ARBA00022989"/>
    </source>
</evidence>
<organism evidence="8 9">
    <name type="scientific">Gordonia malaquae NBRC 108250</name>
    <dbReference type="NCBI Taxonomy" id="1223542"/>
    <lineage>
        <taxon>Bacteria</taxon>
        <taxon>Bacillati</taxon>
        <taxon>Actinomycetota</taxon>
        <taxon>Actinomycetes</taxon>
        <taxon>Mycobacteriales</taxon>
        <taxon>Gordoniaceae</taxon>
        <taxon>Gordonia</taxon>
    </lineage>
</organism>
<dbReference type="PANTHER" id="PTHR34820:SF4">
    <property type="entry name" value="INNER MEMBRANE PROTEIN YEBZ"/>
    <property type="match status" value="1"/>
</dbReference>
<keyword evidence="5 6" id="KW-0472">Membrane</keyword>
<evidence type="ECO:0000313" key="8">
    <source>
        <dbReference type="EMBL" id="GAC81429.1"/>
    </source>
</evidence>
<evidence type="ECO:0000256" key="5">
    <source>
        <dbReference type="ARBA" id="ARBA00023136"/>
    </source>
</evidence>
<dbReference type="PANTHER" id="PTHR34820">
    <property type="entry name" value="INNER MEMBRANE PROTEIN YEBZ"/>
    <property type="match status" value="1"/>
</dbReference>
<feature type="transmembrane region" description="Helical" evidence="6">
    <location>
        <begin position="199"/>
        <end position="219"/>
    </location>
</feature>
<dbReference type="InterPro" id="IPR008457">
    <property type="entry name" value="Cu-R_CopD_dom"/>
</dbReference>
<evidence type="ECO:0000313" key="9">
    <source>
        <dbReference type="Proteomes" id="UP000035009"/>
    </source>
</evidence>
<evidence type="ECO:0000256" key="2">
    <source>
        <dbReference type="ARBA" id="ARBA00022475"/>
    </source>
</evidence>
<dbReference type="eggNOG" id="COG1276">
    <property type="taxonomic scope" value="Bacteria"/>
</dbReference>
<keyword evidence="9" id="KW-1185">Reference proteome</keyword>
<dbReference type="InterPro" id="IPR032694">
    <property type="entry name" value="CopC/D"/>
</dbReference>
<keyword evidence="3 6" id="KW-0812">Transmembrane</keyword>
<dbReference type="GO" id="GO:0006825">
    <property type="term" value="P:copper ion transport"/>
    <property type="evidence" value="ECO:0007669"/>
    <property type="project" value="InterPro"/>
</dbReference>
<comment type="subcellular location">
    <subcellularLocation>
        <location evidence="1">Cell membrane</location>
        <topology evidence="1">Multi-pass membrane protein</topology>
    </subcellularLocation>
</comment>
<protein>
    <recommendedName>
        <fullName evidence="7">Copper resistance protein D domain-containing protein</fullName>
    </recommendedName>
</protein>
<dbReference type="GO" id="GO:0005886">
    <property type="term" value="C:plasma membrane"/>
    <property type="evidence" value="ECO:0007669"/>
    <property type="project" value="UniProtKB-SubCell"/>
</dbReference>
<name>M3VGZ9_GORML</name>
<evidence type="ECO:0000256" key="6">
    <source>
        <dbReference type="SAM" id="Phobius"/>
    </source>
</evidence>
<evidence type="ECO:0000256" key="3">
    <source>
        <dbReference type="ARBA" id="ARBA00022692"/>
    </source>
</evidence>
<feature type="transmembrane region" description="Helical" evidence="6">
    <location>
        <begin position="231"/>
        <end position="250"/>
    </location>
</feature>
<feature type="transmembrane region" description="Helical" evidence="6">
    <location>
        <begin position="37"/>
        <end position="55"/>
    </location>
</feature>
<evidence type="ECO:0000259" key="7">
    <source>
        <dbReference type="Pfam" id="PF05425"/>
    </source>
</evidence>
<feature type="transmembrane region" description="Helical" evidence="6">
    <location>
        <begin position="101"/>
        <end position="123"/>
    </location>
</feature>
<keyword evidence="2" id="KW-1003">Cell membrane</keyword>
<dbReference type="RefSeq" id="WP_008381172.1">
    <property type="nucleotide sequence ID" value="NZ_BAOP01000034.1"/>
</dbReference>
<proteinExistence type="predicted"/>
<reference evidence="8 9" key="1">
    <citation type="submission" date="2013-02" db="EMBL/GenBank/DDBJ databases">
        <title>Whole genome shotgun sequence of Gordonia malaquae NBRC 108250.</title>
        <authorList>
            <person name="Yoshida I."/>
            <person name="Hosoyama A."/>
            <person name="Tsuchikane K."/>
            <person name="Ando Y."/>
            <person name="Baba S."/>
            <person name="Ohji S."/>
            <person name="Hamada M."/>
            <person name="Tamura T."/>
            <person name="Yamazoe A."/>
            <person name="Yamazaki S."/>
            <person name="Fujita N."/>
        </authorList>
    </citation>
    <scope>NUCLEOTIDE SEQUENCE [LARGE SCALE GENOMIC DNA]</scope>
    <source>
        <strain evidence="8 9">NBRC 108250</strain>
    </source>
</reference>
<sequence>MTRARAAVVAASVVAVIVGVGIAVGLAAPEPSVWADGLALSSVCLLLGLGLLGFVDAEPSPSVIAAVATAWGSTSLVSAWLQVAQRAGISAVDVGVGDFTVGLETGLPVVVSVVGALAVLAWAWWTPSDVYVVGAIAAVGILSTSVTGHAGQSAWIPIAVGAHALAAAWWVGTLGALVLTVRGRGGWARSLPAFSDRALPVVAVLTATGLIAAVGRIGLDADWWQSGYGRVLLAKIVLLAAVAAVARWHRSVWVAKARRHGADEMLSIRNAGIEIVLLSVVLGLAAALSVTG</sequence>
<accession>M3VGZ9</accession>
<feature type="domain" description="Copper resistance protein D" evidence="7">
    <location>
        <begin position="189"/>
        <end position="288"/>
    </location>
</feature>
<dbReference type="EMBL" id="BAOP01000034">
    <property type="protein sequence ID" value="GAC81429.1"/>
    <property type="molecule type" value="Genomic_DNA"/>
</dbReference>
<feature type="transmembrane region" description="Helical" evidence="6">
    <location>
        <begin position="62"/>
        <end position="81"/>
    </location>
</feature>
<feature type="transmembrane region" description="Helical" evidence="6">
    <location>
        <begin position="130"/>
        <end position="148"/>
    </location>
</feature>
<dbReference type="Proteomes" id="UP000035009">
    <property type="component" value="Unassembled WGS sequence"/>
</dbReference>
<comment type="caution">
    <text evidence="8">The sequence shown here is derived from an EMBL/GenBank/DDBJ whole genome shotgun (WGS) entry which is preliminary data.</text>
</comment>
<feature type="transmembrane region" description="Helical" evidence="6">
    <location>
        <begin position="271"/>
        <end position="290"/>
    </location>
</feature>
<dbReference type="Pfam" id="PF05425">
    <property type="entry name" value="CopD"/>
    <property type="match status" value="1"/>
</dbReference>
<gene>
    <name evidence="8" type="ORF">GM1_034_00160</name>
</gene>
<evidence type="ECO:0000256" key="1">
    <source>
        <dbReference type="ARBA" id="ARBA00004651"/>
    </source>
</evidence>
<dbReference type="AlphaFoldDB" id="M3VGZ9"/>
<dbReference type="OrthoDB" id="4641923at2"/>
<feature type="transmembrane region" description="Helical" evidence="6">
    <location>
        <begin position="154"/>
        <end position="179"/>
    </location>
</feature>